<feature type="signal peptide" evidence="1">
    <location>
        <begin position="1"/>
        <end position="26"/>
    </location>
</feature>
<dbReference type="AlphaFoldDB" id="A0A0M9GMN4"/>
<keyword evidence="3" id="KW-1185">Reference proteome</keyword>
<evidence type="ECO:0000256" key="1">
    <source>
        <dbReference type="SAM" id="SignalP"/>
    </source>
</evidence>
<organism evidence="2 3">
    <name type="scientific">Ahrensia marina</name>
    <dbReference type="NCBI Taxonomy" id="1514904"/>
    <lineage>
        <taxon>Bacteria</taxon>
        <taxon>Pseudomonadati</taxon>
        <taxon>Pseudomonadota</taxon>
        <taxon>Alphaproteobacteria</taxon>
        <taxon>Hyphomicrobiales</taxon>
        <taxon>Ahrensiaceae</taxon>
        <taxon>Ahrensia</taxon>
    </lineage>
</organism>
<protein>
    <submittedName>
        <fullName evidence="2">CopG protein</fullName>
    </submittedName>
</protein>
<dbReference type="RefSeq" id="WP_053998985.1">
    <property type="nucleotide sequence ID" value="NZ_JXMU01000011.1"/>
</dbReference>
<feature type="chain" id="PRO_5005836453" evidence="1">
    <location>
        <begin position="27"/>
        <end position="162"/>
    </location>
</feature>
<dbReference type="EMBL" id="JXMU01000011">
    <property type="protein sequence ID" value="KPB01343.1"/>
    <property type="molecule type" value="Genomic_DNA"/>
</dbReference>
<dbReference type="Pfam" id="PF04214">
    <property type="entry name" value="DUF411"/>
    <property type="match status" value="1"/>
</dbReference>
<sequence length="162" mass="17672">MRNSKNIAILASMVMTTLPLGAISHAASENDDRTMTVFKTPWCGCCESWVDAMKEAGYKVEVNDLEDLSQIKKQAGITTDLEACHTAVLGGERKYVLEGHVPLAAIEKLHSERPEIKGISTPGMPMGSLGMGDDENARYTVYAFTNRSGEQPTVFFEAGKDQ</sequence>
<evidence type="ECO:0000313" key="3">
    <source>
        <dbReference type="Proteomes" id="UP000038011"/>
    </source>
</evidence>
<keyword evidence="1" id="KW-0732">Signal</keyword>
<dbReference type="Proteomes" id="UP000038011">
    <property type="component" value="Unassembled WGS sequence"/>
</dbReference>
<dbReference type="OrthoDB" id="14727at2"/>
<name>A0A0M9GMN4_9HYPH</name>
<dbReference type="STRING" id="1514904.SU32_08800"/>
<accession>A0A0M9GMN4</accession>
<gene>
    <name evidence="2" type="ORF">SU32_08800</name>
</gene>
<comment type="caution">
    <text evidence="2">The sequence shown here is derived from an EMBL/GenBank/DDBJ whole genome shotgun (WGS) entry which is preliminary data.</text>
</comment>
<reference evidence="2 3" key="1">
    <citation type="submission" date="2015-01" db="EMBL/GenBank/DDBJ databases">
        <title>Ahrensia donghaiensis sp. nov., a novel dimethylsulphoniopropionate-cleavage bacterium isolated from seawater and emended descriptions of the genus Ahrensia and Ahrensia kielensis.</title>
        <authorList>
            <person name="Liu J."/>
        </authorList>
    </citation>
    <scope>NUCLEOTIDE SEQUENCE [LARGE SCALE GENOMIC DNA]</scope>
    <source>
        <strain evidence="2 3">LZD062</strain>
    </source>
</reference>
<proteinExistence type="predicted"/>
<dbReference type="InterPro" id="IPR036249">
    <property type="entry name" value="Thioredoxin-like_sf"/>
</dbReference>
<dbReference type="SUPFAM" id="SSF52833">
    <property type="entry name" value="Thioredoxin-like"/>
    <property type="match status" value="1"/>
</dbReference>
<dbReference type="PATRIC" id="fig|1514904.3.peg.579"/>
<evidence type="ECO:0000313" key="2">
    <source>
        <dbReference type="EMBL" id="KPB01343.1"/>
    </source>
</evidence>
<dbReference type="InterPro" id="IPR007332">
    <property type="entry name" value="DUF411"/>
</dbReference>